<dbReference type="Proteomes" id="UP001318040">
    <property type="component" value="Chromosome 4"/>
</dbReference>
<dbReference type="InterPro" id="IPR001436">
    <property type="entry name" value="Alpha-crystallin/sHSP_animal"/>
</dbReference>
<dbReference type="Gene3D" id="2.60.40.790">
    <property type="match status" value="1"/>
</dbReference>
<dbReference type="KEGG" id="pmrn:116938828"/>
<organism evidence="5 6">
    <name type="scientific">Petromyzon marinus</name>
    <name type="common">Sea lamprey</name>
    <dbReference type="NCBI Taxonomy" id="7757"/>
    <lineage>
        <taxon>Eukaryota</taxon>
        <taxon>Metazoa</taxon>
        <taxon>Chordata</taxon>
        <taxon>Craniata</taxon>
        <taxon>Vertebrata</taxon>
        <taxon>Cyclostomata</taxon>
        <taxon>Hyperoartia</taxon>
        <taxon>Petromyzontiformes</taxon>
        <taxon>Petromyzontidae</taxon>
        <taxon>Petromyzon</taxon>
    </lineage>
</organism>
<dbReference type="PANTHER" id="PTHR45640">
    <property type="entry name" value="HEAT SHOCK PROTEIN HSP-12.2-RELATED"/>
    <property type="match status" value="1"/>
</dbReference>
<gene>
    <name evidence="6" type="primary">LOC116938828</name>
</gene>
<evidence type="ECO:0000256" key="1">
    <source>
        <dbReference type="ARBA" id="ARBA00023016"/>
    </source>
</evidence>
<dbReference type="RefSeq" id="XP_032802415.1">
    <property type="nucleotide sequence ID" value="XM_032946524.1"/>
</dbReference>
<dbReference type="GO" id="GO:0042026">
    <property type="term" value="P:protein refolding"/>
    <property type="evidence" value="ECO:0007669"/>
    <property type="project" value="TreeGrafter"/>
</dbReference>
<sequence>MDMNVYFPPMHAMERSVWPGWPVWNLHDKSLFQQLERDMRSEIGRMEQIFRGVDQLSSHTWAPGTPGIALLQQPAVSAAFQIEAQRQQGDGFVASLDVQGFSPKDLAVKVSGDKLVVAGRREVKREGSGAYSHSYQEFHEAMQLPKDVDPQSVSCCLTDDGKLKIKAQRRALPAVTAGRLVAIE</sequence>
<protein>
    <submittedName>
        <fullName evidence="6">Heat shock protein beta-11-like</fullName>
    </submittedName>
</protein>
<dbReference type="PROSITE" id="PS01031">
    <property type="entry name" value="SHSP"/>
    <property type="match status" value="1"/>
</dbReference>
<name>A0AAJ7WLW5_PETMA</name>
<evidence type="ECO:0000256" key="2">
    <source>
        <dbReference type="PROSITE-ProRule" id="PRU00285"/>
    </source>
</evidence>
<dbReference type="PANTHER" id="PTHR45640:SF2">
    <property type="entry name" value="HEAT SHOCK PROTEIN BETA-11-RELATED"/>
    <property type="match status" value="1"/>
</dbReference>
<proteinExistence type="inferred from homology"/>
<dbReference type="GO" id="GO:0005634">
    <property type="term" value="C:nucleus"/>
    <property type="evidence" value="ECO:0007669"/>
    <property type="project" value="TreeGrafter"/>
</dbReference>
<keyword evidence="5" id="KW-1185">Reference proteome</keyword>
<feature type="domain" description="SHSP" evidence="4">
    <location>
        <begin position="73"/>
        <end position="184"/>
    </location>
</feature>
<comment type="similarity">
    <text evidence="2 3">Belongs to the small heat shock protein (HSP20) family.</text>
</comment>
<dbReference type="InterPro" id="IPR002068">
    <property type="entry name" value="A-crystallin/Hsp20_dom"/>
</dbReference>
<reference evidence="6" key="1">
    <citation type="submission" date="2025-08" db="UniProtKB">
        <authorList>
            <consortium name="RefSeq"/>
        </authorList>
    </citation>
    <scope>IDENTIFICATION</scope>
    <source>
        <tissue evidence="6">Sperm</tissue>
    </source>
</reference>
<dbReference type="Pfam" id="PF00011">
    <property type="entry name" value="HSP20"/>
    <property type="match status" value="1"/>
</dbReference>
<dbReference type="GO" id="GO:0005737">
    <property type="term" value="C:cytoplasm"/>
    <property type="evidence" value="ECO:0007669"/>
    <property type="project" value="TreeGrafter"/>
</dbReference>
<dbReference type="GO" id="GO:0009408">
    <property type="term" value="P:response to heat"/>
    <property type="evidence" value="ECO:0007669"/>
    <property type="project" value="TreeGrafter"/>
</dbReference>
<dbReference type="AlphaFoldDB" id="A0AAJ7WLW5"/>
<dbReference type="GO" id="GO:0051082">
    <property type="term" value="F:unfolded protein binding"/>
    <property type="evidence" value="ECO:0007669"/>
    <property type="project" value="TreeGrafter"/>
</dbReference>
<evidence type="ECO:0000256" key="3">
    <source>
        <dbReference type="RuleBase" id="RU003616"/>
    </source>
</evidence>
<dbReference type="InterPro" id="IPR008978">
    <property type="entry name" value="HSP20-like_chaperone"/>
</dbReference>
<dbReference type="PRINTS" id="PR00299">
    <property type="entry name" value="ACRYSTALLIN"/>
</dbReference>
<accession>A0AAJ7WLW5</accession>
<keyword evidence="1" id="KW-0346">Stress response</keyword>
<dbReference type="SUPFAM" id="SSF49764">
    <property type="entry name" value="HSP20-like chaperones"/>
    <property type="match status" value="1"/>
</dbReference>
<dbReference type="CDD" id="cd06481">
    <property type="entry name" value="ACD_HspB9_like"/>
    <property type="match status" value="1"/>
</dbReference>
<evidence type="ECO:0000259" key="4">
    <source>
        <dbReference type="PROSITE" id="PS01031"/>
    </source>
</evidence>
<evidence type="ECO:0000313" key="6">
    <source>
        <dbReference type="RefSeq" id="XP_032802415.1"/>
    </source>
</evidence>
<evidence type="ECO:0000313" key="5">
    <source>
        <dbReference type="Proteomes" id="UP001318040"/>
    </source>
</evidence>